<protein>
    <recommendedName>
        <fullName evidence="2">Stress response regulator gls24 homolog</fullName>
    </recommendedName>
</protein>
<dbReference type="AlphaFoldDB" id="A0A0H1V561"/>
<evidence type="ECO:0000313" key="7">
    <source>
        <dbReference type="EMBL" id="SUN29108.1"/>
    </source>
</evidence>
<feature type="compositionally biased region" description="Basic and acidic residues" evidence="3">
    <location>
        <begin position="171"/>
        <end position="183"/>
    </location>
</feature>
<dbReference type="EMBL" id="UHEW01000005">
    <property type="protein sequence ID" value="SUN29108.1"/>
    <property type="molecule type" value="Genomic_DNA"/>
</dbReference>
<dbReference type="InterPro" id="IPR005531">
    <property type="entry name" value="Asp23"/>
</dbReference>
<feature type="compositionally biased region" description="Low complexity" evidence="3">
    <location>
        <begin position="146"/>
        <end position="157"/>
    </location>
</feature>
<comment type="similarity">
    <text evidence="1">Belongs to the asp23 family.</text>
</comment>
<dbReference type="PANTHER" id="PTHR34297">
    <property type="entry name" value="HYPOTHETICAL CYTOSOLIC PROTEIN-RELATED"/>
    <property type="match status" value="1"/>
</dbReference>
<dbReference type="Proteomes" id="UP000255140">
    <property type="component" value="Unassembled WGS sequence"/>
</dbReference>
<reference evidence="4 8" key="1">
    <citation type="journal article" date="2015" name="PLoS ONE">
        <title>Genomic analysis reveals the molecular basis for capsule loss in the group B streptococcus population.</title>
        <authorList>
            <consortium name="DEVANI Consortium"/>
            <person name="Rosini R."/>
            <person name="Campisi E."/>
            <person name="De Chiara M."/>
            <person name="Tettelin H."/>
            <person name="Rinaudo D."/>
            <person name="Toniolo C."/>
            <person name="Metruccio M."/>
            <person name="Guidotti S."/>
            <person name="Sorensen U.B."/>
            <person name="Kilian M."/>
            <person name="Ramirez M."/>
            <person name="Janulczyk R."/>
            <person name="Donati C."/>
            <person name="Grandi G."/>
            <person name="Margarit I."/>
        </authorList>
    </citation>
    <scope>NUCLEOTIDE SEQUENCE [LARGE SCALE GENOMIC DNA]</scope>
    <source>
        <strain evidence="4 8">DK-B-USS-215</strain>
    </source>
</reference>
<dbReference type="Proteomes" id="UP000035346">
    <property type="component" value="Unassembled WGS sequence"/>
</dbReference>
<evidence type="ECO:0000313" key="8">
    <source>
        <dbReference type="Proteomes" id="UP000035346"/>
    </source>
</evidence>
<organism evidence="5 9">
    <name type="scientific">Streptococcus agalactiae</name>
    <dbReference type="NCBI Taxonomy" id="1311"/>
    <lineage>
        <taxon>Bacteria</taxon>
        <taxon>Bacillati</taxon>
        <taxon>Bacillota</taxon>
        <taxon>Bacilli</taxon>
        <taxon>Lactobacillales</taxon>
        <taxon>Streptococcaceae</taxon>
        <taxon>Streptococcus</taxon>
    </lineage>
</organism>
<evidence type="ECO:0000256" key="3">
    <source>
        <dbReference type="SAM" id="MobiDB-lite"/>
    </source>
</evidence>
<reference evidence="9 10" key="2">
    <citation type="submission" date="2018-06" db="EMBL/GenBank/DDBJ databases">
        <authorList>
            <consortium name="Pathogen Informatics"/>
            <person name="Doyle S."/>
        </authorList>
    </citation>
    <scope>NUCLEOTIDE SEQUENCE [LARGE SCALE GENOMIC DNA]</scope>
    <source>
        <strain evidence="5 9">NCTC8181</strain>
        <strain evidence="6 10">NCTC8185</strain>
        <strain evidence="7 11">NCTC9828</strain>
    </source>
</reference>
<name>A0A0H1V561_STRAG</name>
<dbReference type="EMBL" id="UHEQ01000004">
    <property type="protein sequence ID" value="SUN14728.1"/>
    <property type="molecule type" value="Genomic_DNA"/>
</dbReference>
<dbReference type="PANTHER" id="PTHR34297:SF3">
    <property type="entry name" value="ALKALINE SHOCK PROTEIN 23"/>
    <property type="match status" value="1"/>
</dbReference>
<dbReference type="RefSeq" id="WP_000431297.1">
    <property type="nucleotide sequence ID" value="NZ_CAACXY010000016.1"/>
</dbReference>
<dbReference type="EMBL" id="UAVB01000001">
    <property type="protein sequence ID" value="SQA19081.1"/>
    <property type="molecule type" value="Genomic_DNA"/>
</dbReference>
<accession>A0A0H1V561</accession>
<dbReference type="EMBL" id="LBKL01000057">
    <property type="protein sequence ID" value="KLL39395.1"/>
    <property type="molecule type" value="Genomic_DNA"/>
</dbReference>
<evidence type="ECO:0000313" key="10">
    <source>
        <dbReference type="Proteomes" id="UP000254076"/>
    </source>
</evidence>
<evidence type="ECO:0000313" key="6">
    <source>
        <dbReference type="EMBL" id="SUN14728.1"/>
    </source>
</evidence>
<feature type="region of interest" description="Disordered" evidence="3">
    <location>
        <begin position="138"/>
        <end position="183"/>
    </location>
</feature>
<evidence type="ECO:0000256" key="2">
    <source>
        <dbReference type="ARBA" id="ARBA00039575"/>
    </source>
</evidence>
<evidence type="ECO:0000313" key="5">
    <source>
        <dbReference type="EMBL" id="SQA19081.1"/>
    </source>
</evidence>
<evidence type="ECO:0000256" key="1">
    <source>
        <dbReference type="ARBA" id="ARBA00005721"/>
    </source>
</evidence>
<sequence length="183" mass="19219">MENQKQDIKTSVTYEEKVIAKIVGHALESVDGLLAVSGGFFSNLKNSVVNSDSVTDGVNVEVGTKEVAVDLDIVVEYGKDIPAIVESIKAIVSQNVEVMTHLKVVELNANVVDIKTKAEHEADSVTVQDRVSDAAQATGNFTSEQAGKAKAAISSGAEKTKEAVSNGTEAAKGKISEARTSES</sequence>
<evidence type="ECO:0000313" key="4">
    <source>
        <dbReference type="EMBL" id="KLL39395.1"/>
    </source>
</evidence>
<gene>
    <name evidence="5" type="ORF">NCTC8181_02143</name>
    <name evidence="6" type="ORF">NCTC8185_02026</name>
    <name evidence="7" type="ORF">NCTC9828_01384</name>
    <name evidence="4" type="ORF">WA04_04820</name>
</gene>
<dbReference type="Proteomes" id="UP000250200">
    <property type="component" value="Unassembled WGS sequence"/>
</dbReference>
<comment type="caution">
    <text evidence="5">The sequence shown here is derived from an EMBL/GenBank/DDBJ whole genome shotgun (WGS) entry which is preliminary data.</text>
</comment>
<dbReference type="Proteomes" id="UP000254076">
    <property type="component" value="Unassembled WGS sequence"/>
</dbReference>
<proteinExistence type="inferred from homology"/>
<evidence type="ECO:0000313" key="9">
    <source>
        <dbReference type="Proteomes" id="UP000250200"/>
    </source>
</evidence>
<dbReference type="Pfam" id="PF03780">
    <property type="entry name" value="Asp23"/>
    <property type="match status" value="1"/>
</dbReference>
<evidence type="ECO:0000313" key="11">
    <source>
        <dbReference type="Proteomes" id="UP000255140"/>
    </source>
</evidence>